<sequence length="43" mass="4733">MTVFTAAVKCGDFGRGKHFLEAGHQFQHNIRPGSRDADSMAKL</sequence>
<protein>
    <submittedName>
        <fullName evidence="1">Uncharacterized protein</fullName>
    </submittedName>
</protein>
<reference evidence="1 2" key="1">
    <citation type="submission" date="2021-03" db="EMBL/GenBank/DDBJ databases">
        <title>Antimicrobial resistance genes in bacteria isolated from Japanese honey, and their potential for conferring macrolide and lincosamide resistance in the American foulbrood pathogen Paenibacillus larvae.</title>
        <authorList>
            <person name="Okamoto M."/>
            <person name="Kumagai M."/>
            <person name="Kanamori H."/>
            <person name="Takamatsu D."/>
        </authorList>
    </citation>
    <scope>NUCLEOTIDE SEQUENCE [LARGE SCALE GENOMIC DNA]</scope>
    <source>
        <strain evidence="1 2">J1TS3</strain>
    </source>
</reference>
<proteinExistence type="predicted"/>
<evidence type="ECO:0000313" key="1">
    <source>
        <dbReference type="EMBL" id="GIN19608.1"/>
    </source>
</evidence>
<organism evidence="1 2">
    <name type="scientific">Siminovitchia fordii</name>
    <dbReference type="NCBI Taxonomy" id="254759"/>
    <lineage>
        <taxon>Bacteria</taxon>
        <taxon>Bacillati</taxon>
        <taxon>Bacillota</taxon>
        <taxon>Bacilli</taxon>
        <taxon>Bacillales</taxon>
        <taxon>Bacillaceae</taxon>
        <taxon>Siminovitchia</taxon>
    </lineage>
</organism>
<name>A0ABQ4K3B1_9BACI</name>
<gene>
    <name evidence="1" type="ORF">J1TS3_07420</name>
</gene>
<dbReference type="EMBL" id="BOQT01000002">
    <property type="protein sequence ID" value="GIN19608.1"/>
    <property type="molecule type" value="Genomic_DNA"/>
</dbReference>
<comment type="caution">
    <text evidence="1">The sequence shown here is derived from an EMBL/GenBank/DDBJ whole genome shotgun (WGS) entry which is preliminary data.</text>
</comment>
<keyword evidence="2" id="KW-1185">Reference proteome</keyword>
<dbReference type="Proteomes" id="UP000680279">
    <property type="component" value="Unassembled WGS sequence"/>
</dbReference>
<accession>A0ABQ4K3B1</accession>
<evidence type="ECO:0000313" key="2">
    <source>
        <dbReference type="Proteomes" id="UP000680279"/>
    </source>
</evidence>